<dbReference type="Gramene" id="Ma10_t03890.1">
    <property type="protein sequence ID" value="Ma10_p03890.1"/>
    <property type="gene ID" value="Ma10_g03890"/>
</dbReference>
<evidence type="ECO:0000313" key="2">
    <source>
        <dbReference type="EnsemblPlants" id="Ma10_p03890.1"/>
    </source>
</evidence>
<reference evidence="1" key="1">
    <citation type="submission" date="2021-03" db="EMBL/GenBank/DDBJ databases">
        <authorList>
            <consortium name="Genoscope - CEA"/>
            <person name="William W."/>
        </authorList>
    </citation>
    <scope>NUCLEOTIDE SEQUENCE</scope>
    <source>
        <strain evidence="1">Doubled-haploid Pahang</strain>
    </source>
</reference>
<evidence type="ECO:0000313" key="1">
    <source>
        <dbReference type="EMBL" id="CAG1852745.1"/>
    </source>
</evidence>
<dbReference type="InParanoid" id="A0A804KSC8"/>
<evidence type="ECO:0000313" key="3">
    <source>
        <dbReference type="Proteomes" id="UP000012960"/>
    </source>
</evidence>
<dbReference type="AlphaFoldDB" id="A0A804KSC8"/>
<accession>A0A804KSC8</accession>
<gene>
    <name evidence="1" type="ORF">GSMUA_309710.1</name>
</gene>
<dbReference type="EnsemblPlants" id="Ma10_t03890.1">
    <property type="protein sequence ID" value="Ma10_p03890.1"/>
    <property type="gene ID" value="Ma10_g03890"/>
</dbReference>
<reference evidence="2" key="2">
    <citation type="submission" date="2021-05" db="UniProtKB">
        <authorList>
            <consortium name="EnsemblPlants"/>
        </authorList>
    </citation>
    <scope>IDENTIFICATION</scope>
    <source>
        <strain evidence="2">subsp. malaccensis</strain>
    </source>
</reference>
<dbReference type="Proteomes" id="UP000012960">
    <property type="component" value="Unplaced"/>
</dbReference>
<organism evidence="2 3">
    <name type="scientific">Musa acuminata subsp. malaccensis</name>
    <name type="common">Wild banana</name>
    <name type="synonym">Musa malaccensis</name>
    <dbReference type="NCBI Taxonomy" id="214687"/>
    <lineage>
        <taxon>Eukaryota</taxon>
        <taxon>Viridiplantae</taxon>
        <taxon>Streptophyta</taxon>
        <taxon>Embryophyta</taxon>
        <taxon>Tracheophyta</taxon>
        <taxon>Spermatophyta</taxon>
        <taxon>Magnoliopsida</taxon>
        <taxon>Liliopsida</taxon>
        <taxon>Zingiberales</taxon>
        <taxon>Musaceae</taxon>
        <taxon>Musa</taxon>
    </lineage>
</organism>
<dbReference type="EMBL" id="HG996476">
    <property type="protein sequence ID" value="CAG1852745.1"/>
    <property type="molecule type" value="Genomic_DNA"/>
</dbReference>
<name>A0A804KSC8_MUSAM</name>
<protein>
    <submittedName>
        <fullName evidence="1">(wild Malaysian banana) hypothetical protein</fullName>
    </submittedName>
</protein>
<keyword evidence="3" id="KW-1185">Reference proteome</keyword>
<sequence>MPWHSLTSHRRCDVAAASLRRCRCFPASQQILQVCLKAANRMPGSKQHSSTKAAVQGSKAAKQNILVSGEVIKKPYSFIAINQFLCQILFFCEMK</sequence>
<proteinExistence type="predicted"/>